<sequence length="295" mass="30143">MAGDAVAGSALPGNAAVDCAGLTVVRGGATVVDDVTLRIGRGDWVSVVGPNGAGKTTLLHALAGLLTPAGGTAAGASVTGVLSVSGADPRRTRRREMARKVALMPQRPVVPEGITVAELVSLGRTPHVPRFGVESAADKEAVARVLRRLDLEELASRQAARLSGGELQRVVLGRALAQQPEVLLLDEPTSALDIGHQQQVLDLVESLRAGEGITVVAAMHDLTLAAHYGRRMVMMADARVIADGGPEDVLDPGRIGRVYGARVEVLRRGGTVVVLPAGLAASGSESGTAGPGAGR</sequence>
<dbReference type="PROSITE" id="PS50893">
    <property type="entry name" value="ABC_TRANSPORTER_2"/>
    <property type="match status" value="1"/>
</dbReference>
<evidence type="ECO:0000256" key="3">
    <source>
        <dbReference type="ARBA" id="ARBA00022840"/>
    </source>
</evidence>
<evidence type="ECO:0000256" key="4">
    <source>
        <dbReference type="ARBA" id="ARBA00022967"/>
    </source>
</evidence>
<reference evidence="6 7" key="2">
    <citation type="submission" date="2019-07" db="EMBL/GenBank/DDBJ databases">
        <authorList>
            <person name="Huang Y."/>
        </authorList>
    </citation>
    <scope>NUCLEOTIDE SEQUENCE [LARGE SCALE GENOMIC DNA]</scope>
    <source>
        <strain evidence="6 7">HY188</strain>
    </source>
</reference>
<evidence type="ECO:0000256" key="2">
    <source>
        <dbReference type="ARBA" id="ARBA00022741"/>
    </source>
</evidence>
<feature type="domain" description="ABC transporter" evidence="5">
    <location>
        <begin position="17"/>
        <end position="262"/>
    </location>
</feature>
<accession>A0A516X8J7</accession>
<dbReference type="RefSeq" id="WP_143910802.1">
    <property type="nucleotide sequence ID" value="NZ_CP041765.1"/>
</dbReference>
<dbReference type="InterPro" id="IPR003439">
    <property type="entry name" value="ABC_transporter-like_ATP-bd"/>
</dbReference>
<dbReference type="KEGG" id="toy:FO059_15050"/>
<dbReference type="Gene3D" id="3.40.50.300">
    <property type="entry name" value="P-loop containing nucleotide triphosphate hydrolases"/>
    <property type="match status" value="1"/>
</dbReference>
<proteinExistence type="predicted"/>
<keyword evidence="4" id="KW-1278">Translocase</keyword>
<dbReference type="PROSITE" id="PS00211">
    <property type="entry name" value="ABC_TRANSPORTER_1"/>
    <property type="match status" value="1"/>
</dbReference>
<dbReference type="Pfam" id="PF00005">
    <property type="entry name" value="ABC_tran"/>
    <property type="match status" value="1"/>
</dbReference>
<keyword evidence="3 6" id="KW-0067">ATP-binding</keyword>
<reference evidence="6 7" key="1">
    <citation type="submission" date="2019-07" db="EMBL/GenBank/DDBJ databases">
        <title>Tomitella cavernea sp. nov., an actinomycete isolated from soil.</title>
        <authorList>
            <person name="Cheng J."/>
        </authorList>
    </citation>
    <scope>NUCLEOTIDE SEQUENCE [LARGE SCALE GENOMIC DNA]</scope>
    <source>
        <strain evidence="6 7">HY188</strain>
    </source>
</reference>
<dbReference type="PANTHER" id="PTHR42794:SF1">
    <property type="entry name" value="HEMIN IMPORT ATP-BINDING PROTEIN HMUV"/>
    <property type="match status" value="1"/>
</dbReference>
<evidence type="ECO:0000259" key="5">
    <source>
        <dbReference type="PROSITE" id="PS50893"/>
    </source>
</evidence>
<dbReference type="OrthoDB" id="3579586at2"/>
<keyword evidence="7" id="KW-1185">Reference proteome</keyword>
<dbReference type="PANTHER" id="PTHR42794">
    <property type="entry name" value="HEMIN IMPORT ATP-BINDING PROTEIN HMUV"/>
    <property type="match status" value="1"/>
</dbReference>
<dbReference type="CDD" id="cd03214">
    <property type="entry name" value="ABC_Iron-Siderophores_B12_Hemin"/>
    <property type="match status" value="1"/>
</dbReference>
<evidence type="ECO:0000313" key="7">
    <source>
        <dbReference type="Proteomes" id="UP000317344"/>
    </source>
</evidence>
<keyword evidence="2" id="KW-0547">Nucleotide-binding</keyword>
<dbReference type="Proteomes" id="UP000317344">
    <property type="component" value="Chromosome"/>
</dbReference>
<gene>
    <name evidence="6" type="ORF">FO059_15050</name>
</gene>
<dbReference type="GO" id="GO:0005524">
    <property type="term" value="F:ATP binding"/>
    <property type="evidence" value="ECO:0007669"/>
    <property type="project" value="UniProtKB-KW"/>
</dbReference>
<protein>
    <submittedName>
        <fullName evidence="6">ABC transporter ATP-binding protein</fullName>
    </submittedName>
</protein>
<evidence type="ECO:0000256" key="1">
    <source>
        <dbReference type="ARBA" id="ARBA00022448"/>
    </source>
</evidence>
<name>A0A516X8J7_9ACTN</name>
<dbReference type="AlphaFoldDB" id="A0A516X8J7"/>
<dbReference type="InterPro" id="IPR027417">
    <property type="entry name" value="P-loop_NTPase"/>
</dbReference>
<evidence type="ECO:0000313" key="6">
    <source>
        <dbReference type="EMBL" id="QDQ99399.1"/>
    </source>
</evidence>
<dbReference type="InterPro" id="IPR003593">
    <property type="entry name" value="AAA+_ATPase"/>
</dbReference>
<dbReference type="FunFam" id="3.40.50.300:FF:000134">
    <property type="entry name" value="Iron-enterobactin ABC transporter ATP-binding protein"/>
    <property type="match status" value="1"/>
</dbReference>
<dbReference type="SMART" id="SM00382">
    <property type="entry name" value="AAA"/>
    <property type="match status" value="1"/>
</dbReference>
<organism evidence="6 7">
    <name type="scientific">Tomitella fengzijianii</name>
    <dbReference type="NCBI Taxonomy" id="2597660"/>
    <lineage>
        <taxon>Bacteria</taxon>
        <taxon>Bacillati</taxon>
        <taxon>Actinomycetota</taxon>
        <taxon>Actinomycetes</taxon>
        <taxon>Mycobacteriales</taxon>
        <taxon>Tomitella</taxon>
    </lineage>
</organism>
<dbReference type="InterPro" id="IPR017871">
    <property type="entry name" value="ABC_transporter-like_CS"/>
</dbReference>
<dbReference type="EMBL" id="CP041765">
    <property type="protein sequence ID" value="QDQ99399.1"/>
    <property type="molecule type" value="Genomic_DNA"/>
</dbReference>
<keyword evidence="1" id="KW-0813">Transport</keyword>
<dbReference type="GO" id="GO:0016887">
    <property type="term" value="F:ATP hydrolysis activity"/>
    <property type="evidence" value="ECO:0007669"/>
    <property type="project" value="InterPro"/>
</dbReference>
<dbReference type="SUPFAM" id="SSF52540">
    <property type="entry name" value="P-loop containing nucleoside triphosphate hydrolases"/>
    <property type="match status" value="1"/>
</dbReference>